<evidence type="ECO:0000313" key="4">
    <source>
        <dbReference type="Proteomes" id="UP000593562"/>
    </source>
</evidence>
<evidence type="ECO:0000256" key="1">
    <source>
        <dbReference type="SAM" id="MobiDB-lite"/>
    </source>
</evidence>
<evidence type="ECO:0000313" key="3">
    <source>
        <dbReference type="EMBL" id="KAF5729431.1"/>
    </source>
</evidence>
<evidence type="ECO:0008006" key="5">
    <source>
        <dbReference type="Google" id="ProtNLM"/>
    </source>
</evidence>
<reference evidence="3 4" key="1">
    <citation type="journal article" date="2020" name="Nat. Commun.">
        <title>Genome of Tripterygium wilfordii and identification of cytochrome P450 involved in triptolide biosynthesis.</title>
        <authorList>
            <person name="Tu L."/>
            <person name="Su P."/>
            <person name="Zhang Z."/>
            <person name="Gao L."/>
            <person name="Wang J."/>
            <person name="Hu T."/>
            <person name="Zhou J."/>
            <person name="Zhang Y."/>
            <person name="Zhao Y."/>
            <person name="Liu Y."/>
            <person name="Song Y."/>
            <person name="Tong Y."/>
            <person name="Lu Y."/>
            <person name="Yang J."/>
            <person name="Xu C."/>
            <person name="Jia M."/>
            <person name="Peters R.J."/>
            <person name="Huang L."/>
            <person name="Gao W."/>
        </authorList>
    </citation>
    <scope>NUCLEOTIDE SEQUENCE [LARGE SCALE GENOMIC DNA]</scope>
    <source>
        <strain evidence="4">cv. XIE 37</strain>
        <tissue evidence="3">Leaf</tissue>
    </source>
</reference>
<dbReference type="AlphaFoldDB" id="A0A7J7C5N2"/>
<sequence length="155" mass="17037">MRMKIRRAAMKEYFRAAKRIAKEMKKSCPRISTLAHVSRPANPMATILSGSGFSRSPNLKLNMGRRSLPKSSPPPPPSPLKNPFGCCCWSCSFCLASLVIGSALLLLLLLLPSAAKIRNLDGDSRGRICVLKRIEGKVRGFENENERIVGQINGD</sequence>
<feature type="region of interest" description="Disordered" evidence="1">
    <location>
        <begin position="51"/>
        <end position="76"/>
    </location>
</feature>
<gene>
    <name evidence="3" type="ORF">HS088_TW21G01596</name>
</gene>
<accession>A0A7J7C5N2</accession>
<evidence type="ECO:0000256" key="2">
    <source>
        <dbReference type="SAM" id="Phobius"/>
    </source>
</evidence>
<dbReference type="Proteomes" id="UP000593562">
    <property type="component" value="Unassembled WGS sequence"/>
</dbReference>
<protein>
    <recommendedName>
        <fullName evidence="5">Transmembrane protein</fullName>
    </recommendedName>
</protein>
<organism evidence="3 4">
    <name type="scientific">Tripterygium wilfordii</name>
    <name type="common">Thunder God vine</name>
    <dbReference type="NCBI Taxonomy" id="458696"/>
    <lineage>
        <taxon>Eukaryota</taxon>
        <taxon>Viridiplantae</taxon>
        <taxon>Streptophyta</taxon>
        <taxon>Embryophyta</taxon>
        <taxon>Tracheophyta</taxon>
        <taxon>Spermatophyta</taxon>
        <taxon>Magnoliopsida</taxon>
        <taxon>eudicotyledons</taxon>
        <taxon>Gunneridae</taxon>
        <taxon>Pentapetalae</taxon>
        <taxon>rosids</taxon>
        <taxon>fabids</taxon>
        <taxon>Celastrales</taxon>
        <taxon>Celastraceae</taxon>
        <taxon>Tripterygium</taxon>
    </lineage>
</organism>
<keyword evidence="2" id="KW-0472">Membrane</keyword>
<comment type="caution">
    <text evidence="3">The sequence shown here is derived from an EMBL/GenBank/DDBJ whole genome shotgun (WGS) entry which is preliminary data.</text>
</comment>
<proteinExistence type="predicted"/>
<feature type="transmembrane region" description="Helical" evidence="2">
    <location>
        <begin position="82"/>
        <end position="111"/>
    </location>
</feature>
<keyword evidence="2" id="KW-1133">Transmembrane helix</keyword>
<dbReference type="EMBL" id="JAAARO010000021">
    <property type="protein sequence ID" value="KAF5729431.1"/>
    <property type="molecule type" value="Genomic_DNA"/>
</dbReference>
<name>A0A7J7C5N2_TRIWF</name>
<keyword evidence="2" id="KW-0812">Transmembrane</keyword>
<dbReference type="InParanoid" id="A0A7J7C5N2"/>
<keyword evidence="4" id="KW-1185">Reference proteome</keyword>